<dbReference type="InterPro" id="IPR000719">
    <property type="entry name" value="Prot_kinase_dom"/>
</dbReference>
<dbReference type="InterPro" id="IPR036097">
    <property type="entry name" value="HisK_dim/P_sf"/>
</dbReference>
<dbReference type="InterPro" id="IPR004358">
    <property type="entry name" value="Sig_transdc_His_kin-like_C"/>
</dbReference>
<dbReference type="Pfam" id="PF13191">
    <property type="entry name" value="AAA_16"/>
    <property type="match status" value="1"/>
</dbReference>
<dbReference type="InterPro" id="IPR003594">
    <property type="entry name" value="HATPase_dom"/>
</dbReference>
<dbReference type="InterPro" id="IPR005467">
    <property type="entry name" value="His_kinase_dom"/>
</dbReference>
<dbReference type="SUPFAM" id="SSF55874">
    <property type="entry name" value="ATPase domain of HSP90 chaperone/DNA topoisomerase II/histidine kinase"/>
    <property type="match status" value="1"/>
</dbReference>
<dbReference type="Gene3D" id="1.10.287.130">
    <property type="match status" value="1"/>
</dbReference>
<dbReference type="PANTHER" id="PTHR43642:SF1">
    <property type="entry name" value="HYBRID SIGNAL TRANSDUCTION HISTIDINE KINASE G"/>
    <property type="match status" value="1"/>
</dbReference>
<dbReference type="PROSITE" id="PS00108">
    <property type="entry name" value="PROTEIN_KINASE_ST"/>
    <property type="match status" value="1"/>
</dbReference>
<dbReference type="Pfam" id="PF00512">
    <property type="entry name" value="HisKA"/>
    <property type="match status" value="1"/>
</dbReference>
<dbReference type="CDD" id="cd00082">
    <property type="entry name" value="HisKA"/>
    <property type="match status" value="1"/>
</dbReference>
<comment type="caution">
    <text evidence="7">The sequence shown here is derived from an EMBL/GenBank/DDBJ whole genome shotgun (WGS) entry which is preliminary data.</text>
</comment>
<dbReference type="InterPro" id="IPR003661">
    <property type="entry name" value="HisK_dim/P_dom"/>
</dbReference>
<dbReference type="SUPFAM" id="SSF55785">
    <property type="entry name" value="PYP-like sensor domain (PAS domain)"/>
    <property type="match status" value="1"/>
</dbReference>
<evidence type="ECO:0000259" key="4">
    <source>
        <dbReference type="PROSITE" id="PS50011"/>
    </source>
</evidence>
<dbReference type="InterPro" id="IPR003018">
    <property type="entry name" value="GAF"/>
</dbReference>
<dbReference type="Gene3D" id="3.30.565.10">
    <property type="entry name" value="Histidine kinase-like ATPase, C-terminal domain"/>
    <property type="match status" value="1"/>
</dbReference>
<dbReference type="PANTHER" id="PTHR43642">
    <property type="entry name" value="HYBRID SIGNAL TRANSDUCTION HISTIDINE KINASE G"/>
    <property type="match status" value="1"/>
</dbReference>
<name>A0A1X3GYR4_9BRAD</name>
<dbReference type="InterPro" id="IPR000700">
    <property type="entry name" value="PAS-assoc_C"/>
</dbReference>
<dbReference type="Proteomes" id="UP000193553">
    <property type="component" value="Unassembled WGS sequence"/>
</dbReference>
<dbReference type="InterPro" id="IPR035965">
    <property type="entry name" value="PAS-like_dom_sf"/>
</dbReference>
<dbReference type="Gene3D" id="3.30.450.40">
    <property type="match status" value="2"/>
</dbReference>
<evidence type="ECO:0000313" key="8">
    <source>
        <dbReference type="Proteomes" id="UP000193553"/>
    </source>
</evidence>
<dbReference type="SMART" id="SM00387">
    <property type="entry name" value="HATPase_c"/>
    <property type="match status" value="1"/>
</dbReference>
<dbReference type="PROSITE" id="PS50011">
    <property type="entry name" value="PROTEIN_KINASE_DOM"/>
    <property type="match status" value="1"/>
</dbReference>
<dbReference type="Pfam" id="PF01590">
    <property type="entry name" value="GAF"/>
    <property type="match status" value="1"/>
</dbReference>
<dbReference type="SMART" id="SM00086">
    <property type="entry name" value="PAC"/>
    <property type="match status" value="1"/>
</dbReference>
<dbReference type="Gene3D" id="3.30.450.20">
    <property type="entry name" value="PAS domain"/>
    <property type="match status" value="1"/>
</dbReference>
<dbReference type="PROSITE" id="PS50109">
    <property type="entry name" value="HIS_KIN"/>
    <property type="match status" value="1"/>
</dbReference>
<dbReference type="PROSITE" id="PS50113">
    <property type="entry name" value="PAC"/>
    <property type="match status" value="1"/>
</dbReference>
<organism evidence="7 8">
    <name type="scientific">Bradyrhizobium canariense</name>
    <dbReference type="NCBI Taxonomy" id="255045"/>
    <lineage>
        <taxon>Bacteria</taxon>
        <taxon>Pseudomonadati</taxon>
        <taxon>Pseudomonadota</taxon>
        <taxon>Alphaproteobacteria</taxon>
        <taxon>Hyphomicrobiales</taxon>
        <taxon>Nitrobacteraceae</taxon>
        <taxon>Bradyrhizobium</taxon>
    </lineage>
</organism>
<dbReference type="InterPro" id="IPR036890">
    <property type="entry name" value="HATPase_C_sf"/>
</dbReference>
<evidence type="ECO:0000259" key="5">
    <source>
        <dbReference type="PROSITE" id="PS50109"/>
    </source>
</evidence>
<proteinExistence type="predicted"/>
<dbReference type="EC" id="2.7.13.3" evidence="2"/>
<dbReference type="Pfam" id="PF13185">
    <property type="entry name" value="GAF_2"/>
    <property type="match status" value="1"/>
</dbReference>
<dbReference type="GO" id="GO:0005524">
    <property type="term" value="F:ATP binding"/>
    <property type="evidence" value="ECO:0007669"/>
    <property type="project" value="InterPro"/>
</dbReference>
<feature type="domain" description="Histidine kinase" evidence="5">
    <location>
        <begin position="1797"/>
        <end position="2014"/>
    </location>
</feature>
<protein>
    <recommendedName>
        <fullName evidence="2">histidine kinase</fullName>
        <ecNumber evidence="2">2.7.13.3</ecNumber>
    </recommendedName>
</protein>
<dbReference type="InterPro" id="IPR001610">
    <property type="entry name" value="PAC"/>
</dbReference>
<dbReference type="InterPro" id="IPR011009">
    <property type="entry name" value="Kinase-like_dom_sf"/>
</dbReference>
<dbReference type="GO" id="GO:0000155">
    <property type="term" value="F:phosphorelay sensor kinase activity"/>
    <property type="evidence" value="ECO:0007669"/>
    <property type="project" value="InterPro"/>
</dbReference>
<dbReference type="Pfam" id="PF00069">
    <property type="entry name" value="Pkinase"/>
    <property type="match status" value="1"/>
</dbReference>
<dbReference type="SUPFAM" id="SSF47384">
    <property type="entry name" value="Homodimeric domain of signal transducing histidine kinase"/>
    <property type="match status" value="1"/>
</dbReference>
<dbReference type="InterPro" id="IPR027417">
    <property type="entry name" value="P-loop_NTPase"/>
</dbReference>
<dbReference type="Gene3D" id="3.40.50.300">
    <property type="entry name" value="P-loop containing nucleotide triphosphate hydrolases"/>
    <property type="match status" value="1"/>
</dbReference>
<accession>A0A1X3GYR4</accession>
<dbReference type="EMBL" id="NAFI01000186">
    <property type="protein sequence ID" value="OSJ03678.1"/>
    <property type="molecule type" value="Genomic_DNA"/>
</dbReference>
<comment type="catalytic activity">
    <reaction evidence="1">
        <text>ATP + protein L-histidine = ADP + protein N-phospho-L-histidine.</text>
        <dbReference type="EC" id="2.7.13.3"/>
    </reaction>
</comment>
<reference evidence="7 8" key="1">
    <citation type="submission" date="2017-03" db="EMBL/GenBank/DDBJ databases">
        <title>Whole genome sequences of fourteen strains of Bradyrhizobium canariense and one strain of Bradyrhizobium japonicum isolated from Lupinus (Papilionoideae: Genisteae) species in Algeria.</title>
        <authorList>
            <person name="Crovadore J."/>
            <person name="Chekireb D."/>
            <person name="Brachmann A."/>
            <person name="Chablais R."/>
            <person name="Cochard B."/>
            <person name="Lefort F."/>
        </authorList>
    </citation>
    <scope>NUCLEOTIDE SEQUENCE [LARGE SCALE GENOMIC DNA]</scope>
    <source>
        <strain evidence="7 8">UBMA195</strain>
    </source>
</reference>
<dbReference type="GO" id="GO:0009882">
    <property type="term" value="F:blue light photoreceptor activity"/>
    <property type="evidence" value="ECO:0007669"/>
    <property type="project" value="UniProtKB-ARBA"/>
</dbReference>
<dbReference type="SMART" id="SM00220">
    <property type="entry name" value="S_TKc"/>
    <property type="match status" value="1"/>
</dbReference>
<evidence type="ECO:0000256" key="2">
    <source>
        <dbReference type="ARBA" id="ARBA00012438"/>
    </source>
</evidence>
<dbReference type="PRINTS" id="PR00344">
    <property type="entry name" value="BCTRLSENSOR"/>
</dbReference>
<evidence type="ECO:0000256" key="1">
    <source>
        <dbReference type="ARBA" id="ARBA00000085"/>
    </source>
</evidence>
<evidence type="ECO:0000259" key="6">
    <source>
        <dbReference type="PROSITE" id="PS50113"/>
    </source>
</evidence>
<dbReference type="CDD" id="cd00130">
    <property type="entry name" value="PAS"/>
    <property type="match status" value="1"/>
</dbReference>
<feature type="domain" description="PAC" evidence="6">
    <location>
        <begin position="1726"/>
        <end position="1777"/>
    </location>
</feature>
<dbReference type="InterPro" id="IPR008271">
    <property type="entry name" value="Ser/Thr_kinase_AS"/>
</dbReference>
<dbReference type="InterPro" id="IPR000014">
    <property type="entry name" value="PAS"/>
</dbReference>
<gene>
    <name evidence="7" type="ORF">BSZ18_30670</name>
</gene>
<dbReference type="InterPro" id="IPR041664">
    <property type="entry name" value="AAA_16"/>
</dbReference>
<dbReference type="InterPro" id="IPR029016">
    <property type="entry name" value="GAF-like_dom_sf"/>
</dbReference>
<dbReference type="SMART" id="SM00388">
    <property type="entry name" value="HisKA"/>
    <property type="match status" value="1"/>
</dbReference>
<dbReference type="SUPFAM" id="SSF55781">
    <property type="entry name" value="GAF domain-like"/>
    <property type="match status" value="2"/>
</dbReference>
<dbReference type="CDD" id="cd14014">
    <property type="entry name" value="STKc_PknB_like"/>
    <property type="match status" value="1"/>
</dbReference>
<dbReference type="Gene3D" id="1.10.510.10">
    <property type="entry name" value="Transferase(Phosphotransferase) domain 1"/>
    <property type="match status" value="1"/>
</dbReference>
<dbReference type="InterPro" id="IPR053159">
    <property type="entry name" value="Hybrid_Histidine_Kinase"/>
</dbReference>
<dbReference type="Pfam" id="PF02518">
    <property type="entry name" value="HATPase_c"/>
    <property type="match status" value="1"/>
</dbReference>
<dbReference type="SUPFAM" id="SSF56112">
    <property type="entry name" value="Protein kinase-like (PK-like)"/>
    <property type="match status" value="1"/>
</dbReference>
<dbReference type="SMART" id="SM00065">
    <property type="entry name" value="GAF"/>
    <property type="match status" value="2"/>
</dbReference>
<keyword evidence="3" id="KW-0597">Phosphoprotein</keyword>
<dbReference type="SUPFAM" id="SSF52540">
    <property type="entry name" value="P-loop containing nucleoside triphosphate hydrolases"/>
    <property type="match status" value="1"/>
</dbReference>
<sequence>MWLNEAEDGSAAQILSHEGGILLRRIQCRDADGDSNSSTTMLVACDRAAHDKLSRLCHEFELTECLDSNWALRPLEFVQEHGQTILVFEDPGGELLSRLLDAPLGIETFLRLAIDITAALGKMHQRGLVHKDIKPSNFLVNNRDGATRLKGFGIASRIPRERQAPGPPEFIAGTLAYMAPEQTGRMNRSIDSRSDLYALGVTFYQMLTGSLPFDAIDAMEWVHCHIARQPRSPSERTSGIPYVLSSIVMKLLAKTAEGRYQTAGGVEADLRRCLTDWQCHGRIEPFPVAVHDISNQLLIPEHLYGREFEIASLLASFERVVAGGRPELVLVSGYSGVGKSSVVNELHKPLVPPRGRFASGKFDQYKRDIPYATLAQAFQSLIRPILATKEEELGRWRDRIREALGPNGQLMVDLVPELKLIIGDQLPVPELPPKDAQSRFQLVFRRFIGAFTREHPLALFLDDLQWLDAATLDLVADLLTHPGVNNLLLIGAYRDNEVAAAHPLMRRLDAMHQAGATLLSIVLAPLTRENLEQLIADSLRCEPGHACPLAGLVKEKTAGNPFFAIQFLSALFEEGLLIFDQIEGQWHWDLNRIHAKGYTDNVVDLMVGKLNRLPTETQKALQQLACLGNSADFAMLRMVYQDSSEELHGQLWEAVRTGLIFRIENSYTFLHDRVQEAAYSLIPQQLRAAAHLRIGMQMASHTSPDKLEEEIFEIANQLNRGSHLITSIAERERIVELNLIAGRRAKISTAYASALRYLHAGRGLMMDDAWNRNYDLVFSIEYLLAECELLTADMSSAESRLSVLVERAKSAHDIALVTRLRLTLYDFLGRSDRGVEVFIEYERGHGNHWSPHPTDEEVSREYDQIWSLVGTRKIEQLADLPLITNPDVLDVLDVFNAIVMPAMFTDENLHALVVCRMVRLSLEHGNSDASCFAYVSLSMLAGPHFGDYEAGFQLGKLGYDLVEKHGLHRAQARVYLRFGNCIMPWRQHVKTGRQLLRRAFDAASGIGDLTFAAYSYHYMLTNLLASGDSLADVQREAETGLEFASKVVFGIVIHVLTAQLAFVRTLRGLTTKFGSLSDGHFDETQFELQSSRNPMWALAECRYWIRKLQARFLAGDCSSAIEASLNAGRLLWTSHSFFEVAEYHFYGALARAAAFDSASEGSRQQHFEALADHYRQLAIWADNCPENFENRAALVRAEIARIEGRELEAMRLYEQAIRSAGDHGFVHNEAVAYEAAARFYHTRGSETSAGAHLRKARDCYLRWGADGKVRQLDQLYPKLAGPEAQHPVAILGSTIQHLDVASVVKASQALSGEIVMPRLIERLMEIAIENAGADRGVLILPSGDEYRIQAEARARGDQIEVTMRQEPITGINCPESLVRYAIRTLESVILDDASKPSLFSGEDYLRDRQSKSILCLPLMKQRELIGILLLENALVSHAFTPARIAVLELLAGQAAISLENTRLYGDLAQAAEHRKQSEIYLAGEKHVLEMIASGQPLREVLAAICRFFEESAPECHCGIYPIDGRNKIFEFGVAPSLPASYTNPIRGASIAFDDSPRSRSISEKTQVIAEDIGSDPRWMDAPCRAHVLEHGLRAVWSTPVCSREGAVIGTVCVYQREPGGPSSHHQETIAHVAHLASIAIERSQAEAGLKRSEFYLTEGQRVSLTGTFAWDLATDEISFSDQLKRIWEFEPFTEVTYDMLSERTHPDDLARLYHYRQRMRAGLTNPDYELRLRMPDGRIKYLWVSARAMSHEGGRLECLGAAQDITRRRLAEDARDKVRSELAHVSRVVSLGALTASIAHEVNQPLASILTSGETALRWLNQPEPNFEKVQQVLKRVVNDARRAADVIDRVRTMASKGASRRSETALADIIKECTALLHQEFQSKNVSNSLDLAPDLPKVMVDRTQLQQVIVNLVVNAVQAITISEVARRDIAIRTQQIDSETVCCIVEDSGPGIDAEHLPRLFDSFFTTKATGMGLGLPIARSIIEAYNGTIRADNSSSLGGARLIIELPASFA</sequence>
<feature type="domain" description="Protein kinase" evidence="4">
    <location>
        <begin position="1"/>
        <end position="283"/>
    </location>
</feature>
<evidence type="ECO:0000256" key="3">
    <source>
        <dbReference type="ARBA" id="ARBA00022553"/>
    </source>
</evidence>
<evidence type="ECO:0000313" key="7">
    <source>
        <dbReference type="EMBL" id="OSJ03678.1"/>
    </source>
</evidence>